<feature type="compositionally biased region" description="Acidic residues" evidence="3">
    <location>
        <begin position="269"/>
        <end position="282"/>
    </location>
</feature>
<dbReference type="Gene3D" id="2.60.40.790">
    <property type="match status" value="1"/>
</dbReference>
<reference evidence="5" key="1">
    <citation type="journal article" date="2017" name="Nature">
        <title>The genome of Chenopodium quinoa.</title>
        <authorList>
            <person name="Jarvis D.E."/>
            <person name="Ho Y.S."/>
            <person name="Lightfoot D.J."/>
            <person name="Schmoeckel S.M."/>
            <person name="Li B."/>
            <person name="Borm T.J.A."/>
            <person name="Ohyanagi H."/>
            <person name="Mineta K."/>
            <person name="Michell C.T."/>
            <person name="Saber N."/>
            <person name="Kharbatia N.M."/>
            <person name="Rupper R.R."/>
            <person name="Sharp A.R."/>
            <person name="Dally N."/>
            <person name="Boughton B.A."/>
            <person name="Woo Y.H."/>
            <person name="Gao G."/>
            <person name="Schijlen E.G.W.M."/>
            <person name="Guo X."/>
            <person name="Momin A.A."/>
            <person name="Negrao S."/>
            <person name="Al-Babili S."/>
            <person name="Gehring C."/>
            <person name="Roessner U."/>
            <person name="Jung C."/>
            <person name="Murphy K."/>
            <person name="Arold S.T."/>
            <person name="Gojobori T."/>
            <person name="van der Linden C.G."/>
            <person name="van Loo E.N."/>
            <person name="Jellen E.N."/>
            <person name="Maughan P.J."/>
            <person name="Tester M."/>
        </authorList>
    </citation>
    <scope>NUCLEOTIDE SEQUENCE [LARGE SCALE GENOMIC DNA]</scope>
    <source>
        <strain evidence="5">cv. PI 614886</strain>
    </source>
</reference>
<proteinExistence type="inferred from homology"/>
<comment type="similarity">
    <text evidence="1 2">Belongs to the p23/wos2 family.</text>
</comment>
<comment type="subunit">
    <text evidence="2">Interacts with HSP90 in an ATP-dependent manner.</text>
</comment>
<keyword evidence="2" id="KW-0539">Nucleus</keyword>
<evidence type="ECO:0000256" key="2">
    <source>
        <dbReference type="RuleBase" id="RU369032"/>
    </source>
</evidence>
<accession>A0A803MJV2</accession>
<feature type="region of interest" description="Disordered" evidence="3">
    <location>
        <begin position="253"/>
        <end position="282"/>
    </location>
</feature>
<dbReference type="Gramene" id="AUR62030685-RA">
    <property type="protein sequence ID" value="AUR62030685-RA:cds"/>
    <property type="gene ID" value="AUR62030685"/>
</dbReference>
<dbReference type="InterPro" id="IPR007052">
    <property type="entry name" value="CS_dom"/>
</dbReference>
<organism evidence="5 6">
    <name type="scientific">Chenopodium quinoa</name>
    <name type="common">Quinoa</name>
    <dbReference type="NCBI Taxonomy" id="63459"/>
    <lineage>
        <taxon>Eukaryota</taxon>
        <taxon>Viridiplantae</taxon>
        <taxon>Streptophyta</taxon>
        <taxon>Embryophyta</taxon>
        <taxon>Tracheophyta</taxon>
        <taxon>Spermatophyta</taxon>
        <taxon>Magnoliopsida</taxon>
        <taxon>eudicotyledons</taxon>
        <taxon>Gunneridae</taxon>
        <taxon>Pentapetalae</taxon>
        <taxon>Caryophyllales</taxon>
        <taxon>Chenopodiaceae</taxon>
        <taxon>Chenopodioideae</taxon>
        <taxon>Atripliceae</taxon>
        <taxon>Chenopodium</taxon>
    </lineage>
</organism>
<dbReference type="SUPFAM" id="SSF49764">
    <property type="entry name" value="HSP20-like chaperones"/>
    <property type="match status" value="1"/>
</dbReference>
<evidence type="ECO:0000313" key="6">
    <source>
        <dbReference type="Proteomes" id="UP000596660"/>
    </source>
</evidence>
<dbReference type="Proteomes" id="UP000596660">
    <property type="component" value="Unplaced"/>
</dbReference>
<comment type="subcellular location">
    <subcellularLocation>
        <location evidence="2">Cytoplasm</location>
    </subcellularLocation>
    <subcellularLocation>
        <location evidence="2">Nucleus</location>
    </subcellularLocation>
</comment>
<dbReference type="PROSITE" id="PS51203">
    <property type="entry name" value="CS"/>
    <property type="match status" value="1"/>
</dbReference>
<evidence type="ECO:0000256" key="1">
    <source>
        <dbReference type="ARBA" id="ARBA00025733"/>
    </source>
</evidence>
<dbReference type="Gene3D" id="6.10.140.350">
    <property type="match status" value="1"/>
</dbReference>
<keyword evidence="2" id="KW-0143">Chaperone</keyword>
<dbReference type="GO" id="GO:0006457">
    <property type="term" value="P:protein folding"/>
    <property type="evidence" value="ECO:0007669"/>
    <property type="project" value="TreeGrafter"/>
</dbReference>
<dbReference type="GO" id="GO:0005829">
    <property type="term" value="C:cytosol"/>
    <property type="evidence" value="ECO:0007669"/>
    <property type="project" value="TreeGrafter"/>
</dbReference>
<name>A0A803MJV2_CHEQI</name>
<dbReference type="GO" id="GO:0005634">
    <property type="term" value="C:nucleus"/>
    <property type="evidence" value="ECO:0007669"/>
    <property type="project" value="UniProtKB-SubCell"/>
</dbReference>
<dbReference type="AlphaFoldDB" id="A0A803MJV2"/>
<reference evidence="5" key="2">
    <citation type="submission" date="2021-03" db="UniProtKB">
        <authorList>
            <consortium name="EnsemblPlants"/>
        </authorList>
    </citation>
    <scope>IDENTIFICATION</scope>
</reference>
<feature type="domain" description="CS" evidence="4">
    <location>
        <begin position="25"/>
        <end position="113"/>
    </location>
</feature>
<feature type="region of interest" description="Disordered" evidence="3">
    <location>
        <begin position="136"/>
        <end position="157"/>
    </location>
</feature>
<dbReference type="GO" id="GO:0051879">
    <property type="term" value="F:Hsp90 protein binding"/>
    <property type="evidence" value="ECO:0007669"/>
    <property type="project" value="UniProtKB-UniRule"/>
</dbReference>
<dbReference type="GO" id="GO:0101031">
    <property type="term" value="C:protein folding chaperone complex"/>
    <property type="evidence" value="ECO:0007669"/>
    <property type="project" value="UniProtKB-ARBA"/>
</dbReference>
<comment type="function">
    <text evidence="2">Acts as a co-chaperone for HSP90.</text>
</comment>
<dbReference type="GO" id="GO:0009408">
    <property type="term" value="P:response to heat"/>
    <property type="evidence" value="ECO:0007669"/>
    <property type="project" value="UniProtKB-ARBA"/>
</dbReference>
<dbReference type="Pfam" id="PF04969">
    <property type="entry name" value="CS"/>
    <property type="match status" value="1"/>
</dbReference>
<evidence type="ECO:0000313" key="5">
    <source>
        <dbReference type="EnsemblPlants" id="AUR62030685-RA:cds"/>
    </source>
</evidence>
<keyword evidence="2" id="KW-0963">Cytoplasm</keyword>
<protein>
    <recommendedName>
        <fullName evidence="2">Co-chaperone protein p23</fullName>
    </recommendedName>
</protein>
<dbReference type="EnsemblPlants" id="AUR62030685-RA">
    <property type="protein sequence ID" value="AUR62030685-RA:cds"/>
    <property type="gene ID" value="AUR62030685"/>
</dbReference>
<dbReference type="FunFam" id="2.60.40.790:FF:000013">
    <property type="entry name" value="Very-long-chain (3R)-3-hydroxyacyl-CoA dehydratase"/>
    <property type="match status" value="1"/>
</dbReference>
<evidence type="ECO:0000256" key="3">
    <source>
        <dbReference type="SAM" id="MobiDB-lite"/>
    </source>
</evidence>
<dbReference type="GO" id="GO:0051087">
    <property type="term" value="F:protein-folding chaperone binding"/>
    <property type="evidence" value="ECO:0007669"/>
    <property type="project" value="UniProtKB-ARBA"/>
</dbReference>
<dbReference type="InterPro" id="IPR008978">
    <property type="entry name" value="HSP20-like_chaperone"/>
</dbReference>
<sequence>MSLENNWIVNLMSRVRALGTLFESCRTPEILWAQRSDKIYLTVSLPEAKDIVVKSEPDGLFKFSATGPQEEKYEFTLDLYGAIAPEGCKAKTGWRNILCSIQKEQRGWWKRLLKSEEKTPPYLKVDWNKWCDEDDEESDSELAYNDDTDADNDGESSDDDGLLLLVEDIDKIMWIDLIIECEEGFRKKNYDFPKFPSFHYCYNMKDVKITSDSDLMSMLDRLRDREEITIWIGCVDKPIDCVIAARKLAESLIKNPSPPKKNAPVDEQGGNEECPDSEGVLE</sequence>
<dbReference type="PANTHER" id="PTHR22932:SF1">
    <property type="entry name" value="CO-CHAPERONE PROTEIN DAF-41"/>
    <property type="match status" value="1"/>
</dbReference>
<dbReference type="GO" id="GO:0051131">
    <property type="term" value="P:chaperone-mediated protein complex assembly"/>
    <property type="evidence" value="ECO:0007669"/>
    <property type="project" value="TreeGrafter"/>
</dbReference>
<dbReference type="CDD" id="cd06465">
    <property type="entry name" value="p23_hB-ind1_like"/>
    <property type="match status" value="1"/>
</dbReference>
<evidence type="ECO:0000259" key="4">
    <source>
        <dbReference type="PROSITE" id="PS51203"/>
    </source>
</evidence>
<keyword evidence="6" id="KW-1185">Reference proteome</keyword>
<dbReference type="PANTHER" id="PTHR22932">
    <property type="entry name" value="TELOMERASE-BINDING PROTEIN P23 HSP90 CO-CHAPERONE"/>
    <property type="match status" value="1"/>
</dbReference>
<dbReference type="InterPro" id="IPR045250">
    <property type="entry name" value="p23-like"/>
</dbReference>